<proteinExistence type="predicted"/>
<sequence length="257" mass="30097">MRFPNPPITEAIFDITVNLRDDFHYEELLIFQEDIKESFPNIQKKIALQGGFELNLEKPEEINPRLFSMSNQPEGYIFISNDKEKIIQAKLQGFTFSKLKPYQSWQDFYGEAYQLWQKYVEITSPLKVVRLGLRYVNQINIPLTGEGGIELKQYIKTLPEMPSDLSVVIEGYFMQLVLSHTQYQPSRAIINQTIGQMLENQESKKAYPLIFDIDVFQEVNLDPDDEEIGKIFEVNLKGFREDIFFKSITEKTKELFQ</sequence>
<reference evidence="1" key="1">
    <citation type="journal article" date="2015" name="Genome Announc.">
        <title>Draft Genome Sequence of Tolypothrix boutellei Strain VB521301.</title>
        <authorList>
            <person name="Chandrababunaidu M.M."/>
            <person name="Singh D."/>
            <person name="Sen D."/>
            <person name="Bhan S."/>
            <person name="Das S."/>
            <person name="Gupta A."/>
            <person name="Adhikary S.P."/>
            <person name="Tripathy S."/>
        </authorList>
    </citation>
    <scope>NUCLEOTIDE SEQUENCE</scope>
    <source>
        <strain evidence="1">VB521301</strain>
    </source>
</reference>
<evidence type="ECO:0008006" key="2">
    <source>
        <dbReference type="Google" id="ProtNLM"/>
    </source>
</evidence>
<comment type="caution">
    <text evidence="1">The sequence shown here is derived from an EMBL/GenBank/DDBJ whole genome shotgun (WGS) entry which is preliminary data.</text>
</comment>
<organism evidence="1">
    <name type="scientific">Tolypothrix bouteillei VB521301</name>
    <dbReference type="NCBI Taxonomy" id="1479485"/>
    <lineage>
        <taxon>Bacteria</taxon>
        <taxon>Bacillati</taxon>
        <taxon>Cyanobacteriota</taxon>
        <taxon>Cyanophyceae</taxon>
        <taxon>Nostocales</taxon>
        <taxon>Tolypothrichaceae</taxon>
        <taxon>Tolypothrix</taxon>
    </lineage>
</organism>
<dbReference type="InterPro" id="IPR026349">
    <property type="entry name" value="CHP04255"/>
</dbReference>
<dbReference type="AlphaFoldDB" id="A0A0C1QS62"/>
<dbReference type="NCBIfam" id="TIGR04255">
    <property type="entry name" value="sporadTIGR04255"/>
    <property type="match status" value="1"/>
</dbReference>
<protein>
    <recommendedName>
        <fullName evidence="2">TIGR04255 family protein</fullName>
    </recommendedName>
</protein>
<name>A0A0C1QS62_9CYAN</name>
<dbReference type="STRING" id="1479485.DA73_0235960"/>
<gene>
    <name evidence="1" type="ORF">DA73_0235960</name>
</gene>
<accession>A0A0C1QS62</accession>
<evidence type="ECO:0000313" key="1">
    <source>
        <dbReference type="EMBL" id="KIE06703.1"/>
    </source>
</evidence>
<dbReference type="OrthoDB" id="1550932at2"/>
<dbReference type="EMBL" id="JHEG02000059">
    <property type="protein sequence ID" value="KIE06703.1"/>
    <property type="molecule type" value="Genomic_DNA"/>
</dbReference>